<protein>
    <submittedName>
        <fullName evidence="6">Unannotated protein</fullName>
    </submittedName>
</protein>
<evidence type="ECO:0000259" key="4">
    <source>
        <dbReference type="PROSITE" id="PS50893"/>
    </source>
</evidence>
<dbReference type="Pfam" id="PF00005">
    <property type="entry name" value="ABC_tran"/>
    <property type="match status" value="1"/>
</dbReference>
<accession>A0A6J6ILV1</accession>
<dbReference type="PANTHER" id="PTHR24220">
    <property type="entry name" value="IMPORT ATP-BINDING PROTEIN"/>
    <property type="match status" value="1"/>
</dbReference>
<dbReference type="PROSITE" id="PS50893">
    <property type="entry name" value="ABC_TRANSPORTER_2"/>
    <property type="match status" value="1"/>
</dbReference>
<dbReference type="AlphaFoldDB" id="A0A6J6ILV1"/>
<dbReference type="GO" id="GO:0005524">
    <property type="term" value="F:ATP binding"/>
    <property type="evidence" value="ECO:0007669"/>
    <property type="project" value="UniProtKB-KW"/>
</dbReference>
<gene>
    <name evidence="5" type="ORF">UFOPK1446_00589</name>
    <name evidence="6" type="ORF">UFOPK1939_00902</name>
</gene>
<evidence type="ECO:0000256" key="3">
    <source>
        <dbReference type="ARBA" id="ARBA00022840"/>
    </source>
</evidence>
<evidence type="ECO:0000256" key="1">
    <source>
        <dbReference type="ARBA" id="ARBA00022448"/>
    </source>
</evidence>
<dbReference type="EMBL" id="CAEZVF010000143">
    <property type="protein sequence ID" value="CAB4625506.1"/>
    <property type="molecule type" value="Genomic_DNA"/>
</dbReference>
<feature type="domain" description="ABC transporter" evidence="4">
    <location>
        <begin position="4"/>
        <end position="222"/>
    </location>
</feature>
<keyword evidence="3" id="KW-0067">ATP-binding</keyword>
<keyword evidence="2" id="KW-0547">Nucleotide-binding</keyword>
<dbReference type="Gene3D" id="3.40.50.300">
    <property type="entry name" value="P-loop containing nucleotide triphosphate hydrolases"/>
    <property type="match status" value="1"/>
</dbReference>
<evidence type="ECO:0000313" key="6">
    <source>
        <dbReference type="EMBL" id="CAB4625506.1"/>
    </source>
</evidence>
<dbReference type="InterPro" id="IPR017871">
    <property type="entry name" value="ABC_transporter-like_CS"/>
</dbReference>
<dbReference type="InterPro" id="IPR003439">
    <property type="entry name" value="ABC_transporter-like_ATP-bd"/>
</dbReference>
<organism evidence="6">
    <name type="scientific">freshwater metagenome</name>
    <dbReference type="NCBI Taxonomy" id="449393"/>
    <lineage>
        <taxon>unclassified sequences</taxon>
        <taxon>metagenomes</taxon>
        <taxon>ecological metagenomes</taxon>
    </lineage>
</organism>
<dbReference type="GO" id="GO:0022857">
    <property type="term" value="F:transmembrane transporter activity"/>
    <property type="evidence" value="ECO:0007669"/>
    <property type="project" value="TreeGrafter"/>
</dbReference>
<dbReference type="EMBL" id="CAEZSO010000103">
    <property type="protein sequence ID" value="CAB4544234.1"/>
    <property type="molecule type" value="Genomic_DNA"/>
</dbReference>
<evidence type="ECO:0000256" key="2">
    <source>
        <dbReference type="ARBA" id="ARBA00022741"/>
    </source>
</evidence>
<dbReference type="SMART" id="SM00382">
    <property type="entry name" value="AAA"/>
    <property type="match status" value="1"/>
</dbReference>
<dbReference type="CDD" id="cd03255">
    <property type="entry name" value="ABC_MJ0796_LolCDE_FtsE"/>
    <property type="match status" value="1"/>
</dbReference>
<keyword evidence="1" id="KW-0813">Transport</keyword>
<evidence type="ECO:0000313" key="5">
    <source>
        <dbReference type="EMBL" id="CAB4544234.1"/>
    </source>
</evidence>
<dbReference type="SUPFAM" id="SSF52540">
    <property type="entry name" value="P-loop containing nucleoside triphosphate hydrolases"/>
    <property type="match status" value="1"/>
</dbReference>
<reference evidence="6" key="1">
    <citation type="submission" date="2020-05" db="EMBL/GenBank/DDBJ databases">
        <authorList>
            <person name="Chiriac C."/>
            <person name="Salcher M."/>
            <person name="Ghai R."/>
            <person name="Kavagutti S V."/>
        </authorList>
    </citation>
    <scope>NUCLEOTIDE SEQUENCE</scope>
</reference>
<dbReference type="PROSITE" id="PS00211">
    <property type="entry name" value="ABC_TRANSPORTER_1"/>
    <property type="match status" value="1"/>
</dbReference>
<dbReference type="GO" id="GO:0005886">
    <property type="term" value="C:plasma membrane"/>
    <property type="evidence" value="ECO:0007669"/>
    <property type="project" value="TreeGrafter"/>
</dbReference>
<dbReference type="GO" id="GO:0016887">
    <property type="term" value="F:ATP hydrolysis activity"/>
    <property type="evidence" value="ECO:0007669"/>
    <property type="project" value="InterPro"/>
</dbReference>
<proteinExistence type="predicted"/>
<sequence>MSALTMRGVGHAYGEAEVLDGVNFDVQPGELVALVGPSGSGKSTLLAIAGGLLTPLRGSVEVNGVDLYEASVKERTALRCEQIGFVFQSSNLLPSLNIVDNVVSVEVLRGRDRKKARAEALELLAELGLTDVDNRRIDQLSGGERQRVGIARALIGQPTILLADEPTASLDGPRGRAVVELLRDEVHSRNVGAVLVTHDERVLDLVDRIVPIADGRLAAAPAA</sequence>
<dbReference type="InterPro" id="IPR003593">
    <property type="entry name" value="AAA+_ATPase"/>
</dbReference>
<dbReference type="PANTHER" id="PTHR24220:SF659">
    <property type="entry name" value="TRANSPORTER, PUTATIVE-RELATED"/>
    <property type="match status" value="1"/>
</dbReference>
<dbReference type="InterPro" id="IPR027417">
    <property type="entry name" value="P-loop_NTPase"/>
</dbReference>
<name>A0A6J6ILV1_9ZZZZ</name>
<dbReference type="InterPro" id="IPR015854">
    <property type="entry name" value="ABC_transpr_LolD-like"/>
</dbReference>
<dbReference type="InterPro" id="IPR017911">
    <property type="entry name" value="MacB-like_ATP-bd"/>
</dbReference>